<evidence type="ECO:0000313" key="2">
    <source>
        <dbReference type="EMBL" id="GMS98211.1"/>
    </source>
</evidence>
<feature type="non-terminal residue" evidence="2">
    <location>
        <position position="253"/>
    </location>
</feature>
<organism evidence="2 3">
    <name type="scientific">Pristionchus entomophagus</name>
    <dbReference type="NCBI Taxonomy" id="358040"/>
    <lineage>
        <taxon>Eukaryota</taxon>
        <taxon>Metazoa</taxon>
        <taxon>Ecdysozoa</taxon>
        <taxon>Nematoda</taxon>
        <taxon>Chromadorea</taxon>
        <taxon>Rhabditida</taxon>
        <taxon>Rhabditina</taxon>
        <taxon>Diplogasteromorpha</taxon>
        <taxon>Diplogasteroidea</taxon>
        <taxon>Neodiplogasteridae</taxon>
        <taxon>Pristionchus</taxon>
    </lineage>
</organism>
<feature type="transmembrane region" description="Helical" evidence="1">
    <location>
        <begin position="21"/>
        <end position="38"/>
    </location>
</feature>
<dbReference type="EMBL" id="BTSX01000005">
    <property type="protein sequence ID" value="GMS98211.1"/>
    <property type="molecule type" value="Genomic_DNA"/>
</dbReference>
<gene>
    <name evidence="2" type="ORF">PENTCL1PPCAC_20386</name>
</gene>
<protein>
    <recommendedName>
        <fullName evidence="4">Secreted protein</fullName>
    </recommendedName>
</protein>
<dbReference type="Proteomes" id="UP001432027">
    <property type="component" value="Unassembled WGS sequence"/>
</dbReference>
<accession>A0AAV5TVE4</accession>
<dbReference type="AlphaFoldDB" id="A0AAV5TVE4"/>
<proteinExistence type="predicted"/>
<keyword evidence="1" id="KW-1133">Transmembrane helix</keyword>
<evidence type="ECO:0000313" key="3">
    <source>
        <dbReference type="Proteomes" id="UP001432027"/>
    </source>
</evidence>
<evidence type="ECO:0008006" key="4">
    <source>
        <dbReference type="Google" id="ProtNLM"/>
    </source>
</evidence>
<evidence type="ECO:0000256" key="1">
    <source>
        <dbReference type="SAM" id="Phobius"/>
    </source>
</evidence>
<sequence>MGRDQGSRIRDQRSTLLHRDLGVLAVAGLLHVLVQLAVELLLRVLGLHLLLVVLESAPASSTAASRRVARREAAVVVVLVTVLLESAIESAVVGVQPESVLGAVRLDVVVAEASAATIAEAVVGVGRDSVGLRRERDAVLDGHGTVDHSLALDHGRARPPQRRVRGVVDLLLHHFIIDEVILQVLRFAERQTRAALRRAAALEQRVARGTDHLLGGGDDCLDDLGEAVVEGHARRAHDHDLRRHLHVQRHCET</sequence>
<reference evidence="2" key="1">
    <citation type="submission" date="2023-10" db="EMBL/GenBank/DDBJ databases">
        <title>Genome assembly of Pristionchus species.</title>
        <authorList>
            <person name="Yoshida K."/>
            <person name="Sommer R.J."/>
        </authorList>
    </citation>
    <scope>NUCLEOTIDE SEQUENCE</scope>
    <source>
        <strain evidence="2">RS0144</strain>
    </source>
</reference>
<comment type="caution">
    <text evidence="2">The sequence shown here is derived from an EMBL/GenBank/DDBJ whole genome shotgun (WGS) entry which is preliminary data.</text>
</comment>
<keyword evidence="3" id="KW-1185">Reference proteome</keyword>
<name>A0AAV5TVE4_9BILA</name>
<keyword evidence="1" id="KW-0812">Transmembrane</keyword>
<keyword evidence="1" id="KW-0472">Membrane</keyword>